<evidence type="ECO:0000256" key="6">
    <source>
        <dbReference type="ARBA" id="ARBA00022840"/>
    </source>
</evidence>
<keyword evidence="1 11" id="KW-0813">Transport</keyword>
<dbReference type="InterPro" id="IPR003820">
    <property type="entry name" value="KdpC"/>
</dbReference>
<accession>A0A1H3HDQ1</accession>
<proteinExistence type="inferred from homology"/>
<keyword evidence="3 11" id="KW-0633">Potassium transport</keyword>
<evidence type="ECO:0000256" key="9">
    <source>
        <dbReference type="ARBA" id="ARBA00023065"/>
    </source>
</evidence>
<sequence>MKKLDVPMLSLFRLSFVIMLLCGLLYPLAMTAVAQATMKEKANGSMIYDEDGQAIGSEFIGQSFRQPGFFHGRVSSIVYDGGNSGSENYAPGNLELLDRVNQSLYEWVNINEEIPVAEVPIDLLTNSASGLDPHISPEAAKIQIPRISAERNIDEETLTKLVEKHTEGRNLGIFGTERVNVLQLNLALLEFIE</sequence>
<keyword evidence="13" id="KW-1185">Reference proteome</keyword>
<evidence type="ECO:0000256" key="5">
    <source>
        <dbReference type="ARBA" id="ARBA00022741"/>
    </source>
</evidence>
<comment type="similarity">
    <text evidence="11">Belongs to the KdpC family.</text>
</comment>
<dbReference type="GO" id="GO:0008556">
    <property type="term" value="F:P-type potassium transmembrane transporter activity"/>
    <property type="evidence" value="ECO:0007669"/>
    <property type="project" value="InterPro"/>
</dbReference>
<keyword evidence="7 11" id="KW-0630">Potassium</keyword>
<keyword evidence="6 11" id="KW-0067">ATP-binding</keyword>
<evidence type="ECO:0000256" key="10">
    <source>
        <dbReference type="ARBA" id="ARBA00023136"/>
    </source>
</evidence>
<evidence type="ECO:0000256" key="7">
    <source>
        <dbReference type="ARBA" id="ARBA00022958"/>
    </source>
</evidence>
<dbReference type="STRING" id="1503961.SAMN05421736_101449"/>
<dbReference type="NCBIfam" id="NF001454">
    <property type="entry name" value="PRK00315.1"/>
    <property type="match status" value="1"/>
</dbReference>
<keyword evidence="5 11" id="KW-0547">Nucleotide-binding</keyword>
<keyword evidence="2 11" id="KW-1003">Cell membrane</keyword>
<dbReference type="EMBL" id="FNPI01000001">
    <property type="protein sequence ID" value="SDY12988.1"/>
    <property type="molecule type" value="Genomic_DNA"/>
</dbReference>
<evidence type="ECO:0000256" key="3">
    <source>
        <dbReference type="ARBA" id="ARBA00022538"/>
    </source>
</evidence>
<dbReference type="AlphaFoldDB" id="A0A1H3HDQ1"/>
<evidence type="ECO:0000256" key="11">
    <source>
        <dbReference type="HAMAP-Rule" id="MF_00276"/>
    </source>
</evidence>
<dbReference type="NCBIfam" id="TIGR00681">
    <property type="entry name" value="kdpC"/>
    <property type="match status" value="1"/>
</dbReference>
<dbReference type="HAMAP" id="MF_00276">
    <property type="entry name" value="KdpC"/>
    <property type="match status" value="1"/>
</dbReference>
<evidence type="ECO:0000256" key="8">
    <source>
        <dbReference type="ARBA" id="ARBA00022989"/>
    </source>
</evidence>
<dbReference type="Proteomes" id="UP000198935">
    <property type="component" value="Unassembled WGS sequence"/>
</dbReference>
<comment type="subunit">
    <text evidence="11">The system is composed of three essential subunits: KdpA, KdpB and KdpC.</text>
</comment>
<keyword evidence="10 11" id="KW-0472">Membrane</keyword>
<evidence type="ECO:0000313" key="12">
    <source>
        <dbReference type="EMBL" id="SDY12988.1"/>
    </source>
</evidence>
<keyword evidence="4 11" id="KW-0812">Transmembrane</keyword>
<dbReference type="PANTHER" id="PTHR30042:SF2">
    <property type="entry name" value="POTASSIUM-TRANSPORTING ATPASE KDPC SUBUNIT"/>
    <property type="match status" value="1"/>
</dbReference>
<evidence type="ECO:0000256" key="4">
    <source>
        <dbReference type="ARBA" id="ARBA00022692"/>
    </source>
</evidence>
<evidence type="ECO:0000256" key="1">
    <source>
        <dbReference type="ARBA" id="ARBA00022448"/>
    </source>
</evidence>
<evidence type="ECO:0000256" key="2">
    <source>
        <dbReference type="ARBA" id="ARBA00022475"/>
    </source>
</evidence>
<keyword evidence="8 11" id="KW-1133">Transmembrane helix</keyword>
<dbReference type="GO" id="GO:0005886">
    <property type="term" value="C:plasma membrane"/>
    <property type="evidence" value="ECO:0007669"/>
    <property type="project" value="UniProtKB-SubCell"/>
</dbReference>
<dbReference type="OrthoDB" id="9809491at2"/>
<organism evidence="12 13">
    <name type="scientific">Evansella caseinilytica</name>
    <dbReference type="NCBI Taxonomy" id="1503961"/>
    <lineage>
        <taxon>Bacteria</taxon>
        <taxon>Bacillati</taxon>
        <taxon>Bacillota</taxon>
        <taxon>Bacilli</taxon>
        <taxon>Bacillales</taxon>
        <taxon>Bacillaceae</taxon>
        <taxon>Evansella</taxon>
    </lineage>
</organism>
<dbReference type="PANTHER" id="PTHR30042">
    <property type="entry name" value="POTASSIUM-TRANSPORTING ATPASE C CHAIN"/>
    <property type="match status" value="1"/>
</dbReference>
<name>A0A1H3HDQ1_9BACI</name>
<comment type="function">
    <text evidence="11">Part of the high-affinity ATP-driven potassium transport (or Kdp) system, which catalyzes the hydrolysis of ATP coupled with the electrogenic transport of potassium into the cytoplasm. This subunit acts as a catalytic chaperone that increases the ATP-binding affinity of the ATP-hydrolyzing subunit KdpB by the formation of a transient KdpB/KdpC/ATP ternary complex.</text>
</comment>
<gene>
    <name evidence="11" type="primary">kdpC</name>
    <name evidence="12" type="ORF">SAMN05421736_101449</name>
</gene>
<dbReference type="PIRSF" id="PIRSF001296">
    <property type="entry name" value="K_ATPase_KdpC"/>
    <property type="match status" value="1"/>
</dbReference>
<comment type="subcellular location">
    <subcellularLocation>
        <location evidence="11">Cell membrane</location>
        <topology evidence="11">Single-pass membrane protein</topology>
    </subcellularLocation>
</comment>
<protein>
    <recommendedName>
        <fullName evidence="11">Potassium-transporting ATPase KdpC subunit</fullName>
    </recommendedName>
    <alternativeName>
        <fullName evidence="11">ATP phosphohydrolase [potassium-transporting] C chain</fullName>
    </alternativeName>
    <alternativeName>
        <fullName evidence="11">Potassium-binding and translocating subunit C</fullName>
    </alternativeName>
    <alternativeName>
        <fullName evidence="11">Potassium-translocating ATPase C chain</fullName>
    </alternativeName>
</protein>
<evidence type="ECO:0000313" key="13">
    <source>
        <dbReference type="Proteomes" id="UP000198935"/>
    </source>
</evidence>
<keyword evidence="9 11" id="KW-0406">Ion transport</keyword>
<reference evidence="13" key="1">
    <citation type="submission" date="2016-10" db="EMBL/GenBank/DDBJ databases">
        <authorList>
            <person name="Varghese N."/>
            <person name="Submissions S."/>
        </authorList>
    </citation>
    <scope>NUCLEOTIDE SEQUENCE [LARGE SCALE GENOMIC DNA]</scope>
    <source>
        <strain evidence="13">SP</strain>
    </source>
</reference>
<dbReference type="Pfam" id="PF02669">
    <property type="entry name" value="KdpC"/>
    <property type="match status" value="1"/>
</dbReference>
<dbReference type="GO" id="GO:0005524">
    <property type="term" value="F:ATP binding"/>
    <property type="evidence" value="ECO:0007669"/>
    <property type="project" value="UniProtKB-UniRule"/>
</dbReference>